<name>A0A1Q9EGK7_SYMMI</name>
<protein>
    <submittedName>
        <fullName evidence="1">Uncharacterized protein</fullName>
    </submittedName>
</protein>
<dbReference type="EMBL" id="LSRX01000158">
    <property type="protein sequence ID" value="OLQ06508.1"/>
    <property type="molecule type" value="Genomic_DNA"/>
</dbReference>
<evidence type="ECO:0000313" key="2">
    <source>
        <dbReference type="Proteomes" id="UP000186817"/>
    </source>
</evidence>
<keyword evidence="2" id="KW-1185">Reference proteome</keyword>
<comment type="caution">
    <text evidence="1">The sequence shown here is derived from an EMBL/GenBank/DDBJ whole genome shotgun (WGS) entry which is preliminary data.</text>
</comment>
<proteinExistence type="predicted"/>
<sequence length="415" mass="46899">MALDMDYLKLIGLVSFHERQPLEAEVLHCDCLESPESDESEDEDNILFSCEGLSIPTRWHCEFFRVDFSLQAYSPPTFAAEVFILADGRCLSADPWLSLEALEVRAVRAVLDSLVPLSDLTRDSFLTSTSLPPPLVGVPPAAALGQVIAAAQVYQARLVTADCFVSLQEMVCCYFDLMCAELALMPADFQKLFSVTEVLPSVYSVHTESRLVLGSTFLRFQEYYECPDPVIRHSAFQFEEYKEWFRNSSRDRGEGFNYYLIWPGFNVPSWVVRDLKSGKVGLPLRPQEEALLGLLPETERNFYVIGTCEKDLLTLHHEMAHGLYTTNSIYRAAVTEALAHLPRVRYDASRRVLLGMGYVDDPEILKDEMQAYMVEGNCLYEDDEAECTAAAEVQRRISTLFRRTAGIDANCDKEP</sequence>
<organism evidence="1 2">
    <name type="scientific">Symbiodinium microadriaticum</name>
    <name type="common">Dinoflagellate</name>
    <name type="synonym">Zooxanthella microadriatica</name>
    <dbReference type="NCBI Taxonomy" id="2951"/>
    <lineage>
        <taxon>Eukaryota</taxon>
        <taxon>Sar</taxon>
        <taxon>Alveolata</taxon>
        <taxon>Dinophyceae</taxon>
        <taxon>Suessiales</taxon>
        <taxon>Symbiodiniaceae</taxon>
        <taxon>Symbiodinium</taxon>
    </lineage>
</organism>
<accession>A0A1Q9EGK7</accession>
<dbReference type="Proteomes" id="UP000186817">
    <property type="component" value="Unassembled WGS sequence"/>
</dbReference>
<dbReference type="AlphaFoldDB" id="A0A1Q9EGK7"/>
<gene>
    <name evidence="1" type="ORF">AK812_SmicGene10146</name>
</gene>
<reference evidence="1 2" key="1">
    <citation type="submission" date="2016-02" db="EMBL/GenBank/DDBJ databases">
        <title>Genome analysis of coral dinoflagellate symbionts highlights evolutionary adaptations to a symbiotic lifestyle.</title>
        <authorList>
            <person name="Aranda M."/>
            <person name="Li Y."/>
            <person name="Liew Y.J."/>
            <person name="Baumgarten S."/>
            <person name="Simakov O."/>
            <person name="Wilson M."/>
            <person name="Piel J."/>
            <person name="Ashoor H."/>
            <person name="Bougouffa S."/>
            <person name="Bajic V.B."/>
            <person name="Ryu T."/>
            <person name="Ravasi T."/>
            <person name="Bayer T."/>
            <person name="Micklem G."/>
            <person name="Kim H."/>
            <person name="Bhak J."/>
            <person name="Lajeunesse T.C."/>
            <person name="Voolstra C.R."/>
        </authorList>
    </citation>
    <scope>NUCLEOTIDE SEQUENCE [LARGE SCALE GENOMIC DNA]</scope>
    <source>
        <strain evidence="1 2">CCMP2467</strain>
    </source>
</reference>
<dbReference type="OrthoDB" id="419662at2759"/>
<evidence type="ECO:0000313" key="1">
    <source>
        <dbReference type="EMBL" id="OLQ06508.1"/>
    </source>
</evidence>